<proteinExistence type="predicted"/>
<dbReference type="EMBL" id="CAIF01000252">
    <property type="protein sequence ID" value="CCH46543.1"/>
    <property type="molecule type" value="Genomic_DNA"/>
</dbReference>
<accession>K0KZI0</accession>
<gene>
    <name evidence="2" type="ORF">BN7_6136</name>
</gene>
<organism evidence="2 3">
    <name type="scientific">Wickerhamomyces ciferrii (strain ATCC 14091 / BCRC 22168 / CBS 111 / JCM 3599 / NBRC 0793 / NRRL Y-1031 F-60-10)</name>
    <name type="common">Yeast</name>
    <name type="synonym">Pichia ciferrii</name>
    <dbReference type="NCBI Taxonomy" id="1206466"/>
    <lineage>
        <taxon>Eukaryota</taxon>
        <taxon>Fungi</taxon>
        <taxon>Dikarya</taxon>
        <taxon>Ascomycota</taxon>
        <taxon>Saccharomycotina</taxon>
        <taxon>Saccharomycetes</taxon>
        <taxon>Phaffomycetales</taxon>
        <taxon>Wickerhamomycetaceae</taxon>
        <taxon>Wickerhamomyces</taxon>
    </lineage>
</organism>
<comment type="caution">
    <text evidence="2">The sequence shown here is derived from an EMBL/GenBank/DDBJ whole genome shotgun (WGS) entry which is preliminary data.</text>
</comment>
<reference evidence="2 3" key="1">
    <citation type="journal article" date="2012" name="Eukaryot. Cell">
        <title>Draft genome sequence of Wickerhamomyces ciferrii NRRL Y-1031 F-60-10.</title>
        <authorList>
            <person name="Schneider J."/>
            <person name="Andrea H."/>
            <person name="Blom J."/>
            <person name="Jaenicke S."/>
            <person name="Ruckert C."/>
            <person name="Schorsch C."/>
            <person name="Szczepanowski R."/>
            <person name="Farwick M."/>
            <person name="Goesmann A."/>
            <person name="Puhler A."/>
            <person name="Schaffer S."/>
            <person name="Tauch A."/>
            <person name="Kohler T."/>
            <person name="Brinkrolf K."/>
        </authorList>
    </citation>
    <scope>NUCLEOTIDE SEQUENCE [LARGE SCALE GENOMIC DNA]</scope>
    <source>
        <strain evidence="3">ATCC 14091 / BCRC 22168 / CBS 111 / JCM 3599 / NBRC 0793 / NRRL Y-1031 F-60-10</strain>
    </source>
</reference>
<keyword evidence="1" id="KW-0732">Signal</keyword>
<evidence type="ECO:0000256" key="1">
    <source>
        <dbReference type="SAM" id="SignalP"/>
    </source>
</evidence>
<dbReference type="InParanoid" id="K0KZI0"/>
<name>K0KZI0_WICCF</name>
<sequence>MQLSSLIIQGLLLSGIIASPIAITDAVPEDFEGPSYPHNYTDVVAAGKKKTDKFCYDENKGHHCYKHSLKACVEWYKGEKNHFSEYDANNLCSFYCSKIKNADDCKTNKKKFNYAPPWGCDEQKYC</sequence>
<evidence type="ECO:0000313" key="2">
    <source>
        <dbReference type="EMBL" id="CCH46543.1"/>
    </source>
</evidence>
<dbReference type="HOGENOM" id="CLU_127832_0_0_1"/>
<feature type="chain" id="PRO_5003834675" evidence="1">
    <location>
        <begin position="19"/>
        <end position="126"/>
    </location>
</feature>
<protein>
    <submittedName>
        <fullName evidence="2">Secreted protein</fullName>
    </submittedName>
</protein>
<evidence type="ECO:0000313" key="3">
    <source>
        <dbReference type="Proteomes" id="UP000009328"/>
    </source>
</evidence>
<keyword evidence="3" id="KW-1185">Reference proteome</keyword>
<dbReference type="Proteomes" id="UP000009328">
    <property type="component" value="Unassembled WGS sequence"/>
</dbReference>
<feature type="signal peptide" evidence="1">
    <location>
        <begin position="1"/>
        <end position="18"/>
    </location>
</feature>
<dbReference type="AlphaFoldDB" id="K0KZI0"/>